<dbReference type="GO" id="GO:0005576">
    <property type="term" value="C:extracellular region"/>
    <property type="evidence" value="ECO:0007669"/>
    <property type="project" value="UniProtKB-SubCell"/>
</dbReference>
<keyword evidence="3" id="KW-0964">Secreted</keyword>
<comment type="subcellular location">
    <subcellularLocation>
        <location evidence="1">Secreted</location>
    </subcellularLocation>
</comment>
<sequence>MFVFGSSLVDNGNNNFVENATSKADYMPYGVDFPQGPSGRFSNGKNVIDALGELLQLPLIPAFKHPNTKGCMIIHGVDFASGGSGILDETGSVSGRVISLNQQIKNFEDITLPELTAQLGTISLSKYLFVIGSGGNDYLLNFFLPTNPKKMSLPDFTANLRQSLSSQIQKLHCLGARKFVLVSVYPLGCIPFVKKTFWFHPGCMVVLNEAAALFNLQLKFLVDDLKPKLPGSNLMYIDTFNIIKDILDNPSSKGFTDTENTCCEVPSRIKGGNGILCKRDGTACGNRDSYVFFDGLHPTEAVNTIIANKAYTSTLETEVYPINVQQLAQIQQVACP</sequence>
<dbReference type="GO" id="GO:0016042">
    <property type="term" value="P:lipid catabolic process"/>
    <property type="evidence" value="ECO:0007669"/>
    <property type="project" value="UniProtKB-KW"/>
</dbReference>
<dbReference type="PANTHER" id="PTHR45650">
    <property type="entry name" value="GDSL-LIKE LIPASE/ACYLHYDROLASE-RELATED"/>
    <property type="match status" value="1"/>
</dbReference>
<dbReference type="PANTHER" id="PTHR45650:SF2">
    <property type="entry name" value="OS06G0560700 PROTEIN"/>
    <property type="match status" value="1"/>
</dbReference>
<evidence type="ECO:0000256" key="3">
    <source>
        <dbReference type="ARBA" id="ARBA00022525"/>
    </source>
</evidence>
<comment type="similarity">
    <text evidence="2">Belongs to the 'GDSL' lipolytic enzyme family.</text>
</comment>
<dbReference type="GO" id="GO:0016788">
    <property type="term" value="F:hydrolase activity, acting on ester bonds"/>
    <property type="evidence" value="ECO:0007669"/>
    <property type="project" value="InterPro"/>
</dbReference>
<dbReference type="OrthoDB" id="1600564at2759"/>
<dbReference type="Proteomes" id="UP000230069">
    <property type="component" value="Unassembled WGS sequence"/>
</dbReference>
<dbReference type="InParanoid" id="A0A2G5F989"/>
<keyword evidence="6" id="KW-0442">Lipid degradation</keyword>
<dbReference type="EMBL" id="KZ305018">
    <property type="protein sequence ID" value="PIA64563.1"/>
    <property type="molecule type" value="Genomic_DNA"/>
</dbReference>
<evidence type="ECO:0000313" key="8">
    <source>
        <dbReference type="EMBL" id="PIA64563.1"/>
    </source>
</evidence>
<evidence type="ECO:0000256" key="6">
    <source>
        <dbReference type="ARBA" id="ARBA00022963"/>
    </source>
</evidence>
<protein>
    <recommendedName>
        <fullName evidence="10">SGNH hydrolase-type esterase domain-containing protein</fullName>
    </recommendedName>
</protein>
<organism evidence="8 9">
    <name type="scientific">Aquilegia coerulea</name>
    <name type="common">Rocky mountain columbine</name>
    <dbReference type="NCBI Taxonomy" id="218851"/>
    <lineage>
        <taxon>Eukaryota</taxon>
        <taxon>Viridiplantae</taxon>
        <taxon>Streptophyta</taxon>
        <taxon>Embryophyta</taxon>
        <taxon>Tracheophyta</taxon>
        <taxon>Spermatophyta</taxon>
        <taxon>Magnoliopsida</taxon>
        <taxon>Ranunculales</taxon>
        <taxon>Ranunculaceae</taxon>
        <taxon>Thalictroideae</taxon>
        <taxon>Aquilegia</taxon>
    </lineage>
</organism>
<dbReference type="SUPFAM" id="SSF52266">
    <property type="entry name" value="SGNH hydrolase"/>
    <property type="match status" value="1"/>
</dbReference>
<dbReference type="AlphaFoldDB" id="A0A2G5F989"/>
<reference evidence="8 9" key="1">
    <citation type="submission" date="2017-09" db="EMBL/GenBank/DDBJ databases">
        <title>WGS assembly of Aquilegia coerulea Goldsmith.</title>
        <authorList>
            <person name="Hodges S."/>
            <person name="Kramer E."/>
            <person name="Nordborg M."/>
            <person name="Tomkins J."/>
            <person name="Borevitz J."/>
            <person name="Derieg N."/>
            <person name="Yan J."/>
            <person name="Mihaltcheva S."/>
            <person name="Hayes R.D."/>
            <person name="Rokhsar D."/>
        </authorList>
    </citation>
    <scope>NUCLEOTIDE SEQUENCE [LARGE SCALE GENOMIC DNA]</scope>
    <source>
        <strain evidence="9">cv. Goldsmith</strain>
    </source>
</reference>
<gene>
    <name evidence="8" type="ORF">AQUCO_00100203v1</name>
</gene>
<proteinExistence type="inferred from homology"/>
<dbReference type="Pfam" id="PF00657">
    <property type="entry name" value="Lipase_GDSL"/>
    <property type="match status" value="1"/>
</dbReference>
<dbReference type="InterPro" id="IPR001087">
    <property type="entry name" value="GDSL"/>
</dbReference>
<dbReference type="InterPro" id="IPR035669">
    <property type="entry name" value="SGNH_plant_lipase-like"/>
</dbReference>
<evidence type="ECO:0000256" key="1">
    <source>
        <dbReference type="ARBA" id="ARBA00004613"/>
    </source>
</evidence>
<dbReference type="STRING" id="218851.A0A2G5F989"/>
<evidence type="ECO:0000256" key="2">
    <source>
        <dbReference type="ARBA" id="ARBA00008668"/>
    </source>
</evidence>
<evidence type="ECO:0008006" key="10">
    <source>
        <dbReference type="Google" id="ProtNLM"/>
    </source>
</evidence>
<keyword evidence="9" id="KW-1185">Reference proteome</keyword>
<evidence type="ECO:0000256" key="5">
    <source>
        <dbReference type="ARBA" id="ARBA00022801"/>
    </source>
</evidence>
<dbReference type="CDD" id="cd01837">
    <property type="entry name" value="SGNH_plant_lipase_like"/>
    <property type="match status" value="1"/>
</dbReference>
<evidence type="ECO:0000313" key="9">
    <source>
        <dbReference type="Proteomes" id="UP000230069"/>
    </source>
</evidence>
<keyword evidence="5" id="KW-0378">Hydrolase</keyword>
<keyword evidence="7" id="KW-0443">Lipid metabolism</keyword>
<evidence type="ECO:0000256" key="4">
    <source>
        <dbReference type="ARBA" id="ARBA00022729"/>
    </source>
</evidence>
<accession>A0A2G5F989</accession>
<dbReference type="InterPro" id="IPR051238">
    <property type="entry name" value="GDSL_esterase/lipase"/>
</dbReference>
<name>A0A2G5F989_AQUCA</name>
<evidence type="ECO:0000256" key="7">
    <source>
        <dbReference type="ARBA" id="ARBA00023098"/>
    </source>
</evidence>
<dbReference type="InterPro" id="IPR036514">
    <property type="entry name" value="SGNH_hydro_sf"/>
</dbReference>
<keyword evidence="4" id="KW-0732">Signal</keyword>
<dbReference type="Gene3D" id="3.40.50.1110">
    <property type="entry name" value="SGNH hydrolase"/>
    <property type="match status" value="1"/>
</dbReference>